<comment type="caution">
    <text evidence="2">The sequence shown here is derived from an EMBL/GenBank/DDBJ whole genome shotgun (WGS) entry which is preliminary data.</text>
</comment>
<dbReference type="Proteomes" id="UP000033754">
    <property type="component" value="Unassembled WGS sequence"/>
</dbReference>
<keyword evidence="1" id="KW-1133">Transmembrane helix</keyword>
<reference evidence="2 3" key="1">
    <citation type="submission" date="2015-01" db="EMBL/GenBank/DDBJ databases">
        <title>Genome Sequencing of Rickettsiales.</title>
        <authorList>
            <person name="Daugherty S.C."/>
            <person name="Su Q."/>
            <person name="Abolude K."/>
            <person name="Beier-Sexton M."/>
            <person name="Carlyon J.A."/>
            <person name="Carter R."/>
            <person name="Day N.P."/>
            <person name="Dumler S.J."/>
            <person name="Dyachenko V."/>
            <person name="Godinez A."/>
            <person name="Kurtti T.J."/>
            <person name="Lichay M."/>
            <person name="Mullins K.E."/>
            <person name="Ott S."/>
            <person name="Pappas-Brown V."/>
            <person name="Paris D.H."/>
            <person name="Patel P."/>
            <person name="Richards A.L."/>
            <person name="Sadzewicz L."/>
            <person name="Sears K."/>
            <person name="Seidman D."/>
            <person name="Sengamalay N."/>
            <person name="Stenos J."/>
            <person name="Tallon L.J."/>
            <person name="Vincent G."/>
            <person name="Fraser C.M."/>
            <person name="Munderloh U."/>
            <person name="Dunning-Hotopp J.C."/>
        </authorList>
    </citation>
    <scope>NUCLEOTIDE SEQUENCE [LARGE SCALE GENOMIC DNA]</scope>
    <source>
        <strain evidence="2 3">NCH-1</strain>
    </source>
</reference>
<dbReference type="PATRIC" id="fig|1359161.3.peg.427"/>
<organism evidence="2 3">
    <name type="scientific">Anaplasma phagocytophilum str. NCH-1</name>
    <dbReference type="NCBI Taxonomy" id="1359161"/>
    <lineage>
        <taxon>Bacteria</taxon>
        <taxon>Pseudomonadati</taxon>
        <taxon>Pseudomonadota</taxon>
        <taxon>Alphaproteobacteria</taxon>
        <taxon>Rickettsiales</taxon>
        <taxon>Anaplasmataceae</taxon>
        <taxon>Anaplasma</taxon>
        <taxon>phagocytophilum group</taxon>
    </lineage>
</organism>
<dbReference type="EMBL" id="LANT01000001">
    <property type="protein sequence ID" value="KJV68405.1"/>
    <property type="molecule type" value="Genomic_DNA"/>
</dbReference>
<keyword evidence="1" id="KW-0812">Transmembrane</keyword>
<feature type="transmembrane region" description="Helical" evidence="1">
    <location>
        <begin position="26"/>
        <end position="44"/>
    </location>
</feature>
<evidence type="ECO:0000313" key="3">
    <source>
        <dbReference type="Proteomes" id="UP000033754"/>
    </source>
</evidence>
<keyword evidence="1" id="KW-0472">Membrane</keyword>
<sequence>MVQSKAFLSSVLRALYPLRCGSGVKATYFLGVLAGLSFVFGNCFL</sequence>
<proteinExistence type="predicted"/>
<gene>
    <name evidence="2" type="ORF">EPHNCH_0411</name>
</gene>
<accession>A0A0F3NK40</accession>
<dbReference type="AlphaFoldDB" id="A0A0F3NK40"/>
<evidence type="ECO:0000256" key="1">
    <source>
        <dbReference type="SAM" id="Phobius"/>
    </source>
</evidence>
<protein>
    <submittedName>
        <fullName evidence="2">Uncharacterized protein</fullName>
    </submittedName>
</protein>
<evidence type="ECO:0000313" key="2">
    <source>
        <dbReference type="EMBL" id="KJV68405.1"/>
    </source>
</evidence>
<name>A0A0F3NK40_ANAPH</name>